<feature type="domain" description="TonB-dependent receptor plug" evidence="5">
    <location>
        <begin position="132"/>
        <end position="224"/>
    </location>
</feature>
<dbReference type="InterPro" id="IPR008969">
    <property type="entry name" value="CarboxyPept-like_regulatory"/>
</dbReference>
<reference evidence="7" key="1">
    <citation type="journal article" date="2019" name="Int. J. Syst. Evol. Microbiol.">
        <title>The Global Catalogue of Microorganisms (GCM) 10K type strain sequencing project: providing services to taxonomists for standard genome sequencing and annotation.</title>
        <authorList>
            <consortium name="The Broad Institute Genomics Platform"/>
            <consortium name="The Broad Institute Genome Sequencing Center for Infectious Disease"/>
            <person name="Wu L."/>
            <person name="Ma J."/>
        </authorList>
    </citation>
    <scope>NUCLEOTIDE SEQUENCE [LARGE SCALE GENOMIC DNA]</scope>
    <source>
        <strain evidence="7">KCTC 52644</strain>
    </source>
</reference>
<evidence type="ECO:0000256" key="4">
    <source>
        <dbReference type="SAM" id="SignalP"/>
    </source>
</evidence>
<accession>A0ABW5Z9T4</accession>
<comment type="subcellular location">
    <subcellularLocation>
        <location evidence="1">Cell outer membrane</location>
    </subcellularLocation>
</comment>
<organism evidence="6 7">
    <name type="scientific">Flavobacterium ardleyense</name>
    <dbReference type="NCBI Taxonomy" id="2038737"/>
    <lineage>
        <taxon>Bacteria</taxon>
        <taxon>Pseudomonadati</taxon>
        <taxon>Bacteroidota</taxon>
        <taxon>Flavobacteriia</taxon>
        <taxon>Flavobacteriales</taxon>
        <taxon>Flavobacteriaceae</taxon>
        <taxon>Flavobacterium</taxon>
    </lineage>
</organism>
<proteinExistence type="predicted"/>
<keyword evidence="4" id="KW-0732">Signal</keyword>
<feature type="chain" id="PRO_5046598205" evidence="4">
    <location>
        <begin position="18"/>
        <end position="923"/>
    </location>
</feature>
<dbReference type="Gene3D" id="2.60.40.1120">
    <property type="entry name" value="Carboxypeptidase-like, regulatory domain"/>
    <property type="match status" value="1"/>
</dbReference>
<dbReference type="InterPro" id="IPR037066">
    <property type="entry name" value="Plug_dom_sf"/>
</dbReference>
<dbReference type="SUPFAM" id="SSF56935">
    <property type="entry name" value="Porins"/>
    <property type="match status" value="1"/>
</dbReference>
<dbReference type="Pfam" id="PF13715">
    <property type="entry name" value="CarbopepD_reg_2"/>
    <property type="match status" value="1"/>
</dbReference>
<dbReference type="PANTHER" id="PTHR40980">
    <property type="entry name" value="PLUG DOMAIN-CONTAINING PROTEIN"/>
    <property type="match status" value="1"/>
</dbReference>
<dbReference type="Gene3D" id="2.170.130.10">
    <property type="entry name" value="TonB-dependent receptor, plug domain"/>
    <property type="match status" value="1"/>
</dbReference>
<evidence type="ECO:0000313" key="6">
    <source>
        <dbReference type="EMBL" id="MFD2908856.1"/>
    </source>
</evidence>
<dbReference type="InterPro" id="IPR036942">
    <property type="entry name" value="Beta-barrel_TonB_sf"/>
</dbReference>
<keyword evidence="7" id="KW-1185">Reference proteome</keyword>
<keyword evidence="2" id="KW-0472">Membrane</keyword>
<dbReference type="RefSeq" id="WP_379806769.1">
    <property type="nucleotide sequence ID" value="NZ_JBHUOL010000012.1"/>
</dbReference>
<dbReference type="SUPFAM" id="SSF49464">
    <property type="entry name" value="Carboxypeptidase regulatory domain-like"/>
    <property type="match status" value="1"/>
</dbReference>
<dbReference type="Gene3D" id="2.40.170.20">
    <property type="entry name" value="TonB-dependent receptor, beta-barrel domain"/>
    <property type="match status" value="1"/>
</dbReference>
<gene>
    <name evidence="6" type="ORF">ACFSX9_08910</name>
</gene>
<comment type="caution">
    <text evidence="6">The sequence shown here is derived from an EMBL/GenBank/DDBJ whole genome shotgun (WGS) entry which is preliminary data.</text>
</comment>
<evidence type="ECO:0000256" key="1">
    <source>
        <dbReference type="ARBA" id="ARBA00004442"/>
    </source>
</evidence>
<name>A0ABW5Z9T4_9FLAO</name>
<evidence type="ECO:0000256" key="2">
    <source>
        <dbReference type="ARBA" id="ARBA00023136"/>
    </source>
</evidence>
<evidence type="ECO:0000256" key="3">
    <source>
        <dbReference type="ARBA" id="ARBA00023237"/>
    </source>
</evidence>
<keyword evidence="3" id="KW-0998">Cell outer membrane</keyword>
<evidence type="ECO:0000313" key="7">
    <source>
        <dbReference type="Proteomes" id="UP001597549"/>
    </source>
</evidence>
<dbReference type="EMBL" id="JBHUOL010000012">
    <property type="protein sequence ID" value="MFD2908856.1"/>
    <property type="molecule type" value="Genomic_DNA"/>
</dbReference>
<dbReference type="PANTHER" id="PTHR40980:SF4">
    <property type="entry name" value="TONB-DEPENDENT RECEPTOR-LIKE BETA-BARREL DOMAIN-CONTAINING PROTEIN"/>
    <property type="match status" value="1"/>
</dbReference>
<feature type="signal peptide" evidence="4">
    <location>
        <begin position="1"/>
        <end position="17"/>
    </location>
</feature>
<dbReference type="Proteomes" id="UP001597549">
    <property type="component" value="Unassembled WGS sequence"/>
</dbReference>
<sequence length="923" mass="104161">MKLRLLFALLFSTFAFAQTATLTGVILDKEMFNDPLPFANVMIKGTKTGTTTNENGKYVLTLKPGNYTLLVGYLGYDTKEIPFTLKANEKKVINHTLESNGIQLDDVVITHIVSKEKESALLQEQLKAVEIKQSIGAQELSRKGISNVESGLTKVSGITKVESRGLFIRGLEDRYNNLLINNLAVPSNSPFKKIISLELFPTDIVGFMDVFKTFNPNLYGDFAGATIDINTTQPTESFTKISYGVGYVSNNNMHDLLISADADNTKSFFGFGGQERQLPSGFGKTPNGQINNDFESSWNVTKTKAPLNTSFGVTHANKFDVGKKSYKMYYFISANFDNKYQFREGIERTFQTGQGIYDNNFKKSQYKFGTQASGLFALHFKSDRLKITTNSLFIKATENQIQDQVGYTRSQVQNPNELIRLNQYDESNYFANQIQSEYKLTKAGNHLLKGGISYTRTNFNQPDRKFINGTKVNEDEIEVRFGSNNFIRQFLDVENNFHVSGLLEYNYKFGKEEEKQNKLSLGYNGYSEYMKTNYRFISGLPNSSNLPSSIVNLNAIDGFIQSAIANNEISFREETGGEYKTKIFNRVDGFYGNITYNITPKLELNAGVRAENTLRDLKYRTISDPIGSSYKKVETNELDILPSLNFKYAVSDTKNIRFATSRTITRPVLFESLPITYINADGTSEKGNALLSNSTNNNLDIKFEVFPTKDELFAVTAFGKYIENPIERSFDNFGGGSGQQISYYNNKSATLLGVEFETIIQLSRLHNDLKGVSFGFNTSIMHTEATAEKNRIGGAYFDTFEKRQLQGASNWLVNADLKYDFKFSEKWTNTATLVYGVYGERIYAVGIAGLDHIYEKPFHKLDFIWTQNIDKAWDVKLSVDNILNPYYERAIGKESILPIQENDLTVQSYTRGTGFSLGASYKF</sequence>
<protein>
    <submittedName>
        <fullName evidence="6">Carboxypeptidase-like regulatory domain-containing protein</fullName>
    </submittedName>
</protein>
<dbReference type="Pfam" id="PF07715">
    <property type="entry name" value="Plug"/>
    <property type="match status" value="1"/>
</dbReference>
<dbReference type="InterPro" id="IPR012910">
    <property type="entry name" value="Plug_dom"/>
</dbReference>
<evidence type="ECO:0000259" key="5">
    <source>
        <dbReference type="Pfam" id="PF07715"/>
    </source>
</evidence>